<protein>
    <submittedName>
        <fullName evidence="1">Uncharacterized protein</fullName>
    </submittedName>
</protein>
<name>A0A0F8W5D0_9ZZZZ</name>
<gene>
    <name evidence="1" type="ORF">LCGC14_3111130</name>
</gene>
<dbReference type="EMBL" id="LAZR01067323">
    <property type="protein sequence ID" value="KKK51818.1"/>
    <property type="molecule type" value="Genomic_DNA"/>
</dbReference>
<accession>A0A0F8W5D0</accession>
<dbReference type="AlphaFoldDB" id="A0A0F8W5D0"/>
<comment type="caution">
    <text evidence="1">The sequence shown here is derived from an EMBL/GenBank/DDBJ whole genome shotgun (WGS) entry which is preliminary data.</text>
</comment>
<feature type="non-terminal residue" evidence="1">
    <location>
        <position position="1"/>
    </location>
</feature>
<reference evidence="1" key="1">
    <citation type="journal article" date="2015" name="Nature">
        <title>Complex archaea that bridge the gap between prokaryotes and eukaryotes.</title>
        <authorList>
            <person name="Spang A."/>
            <person name="Saw J.H."/>
            <person name="Jorgensen S.L."/>
            <person name="Zaremba-Niedzwiedzka K."/>
            <person name="Martijn J."/>
            <person name="Lind A.E."/>
            <person name="van Eijk R."/>
            <person name="Schleper C."/>
            <person name="Guy L."/>
            <person name="Ettema T.J."/>
        </authorList>
    </citation>
    <scope>NUCLEOTIDE SEQUENCE</scope>
</reference>
<organism evidence="1">
    <name type="scientific">marine sediment metagenome</name>
    <dbReference type="NCBI Taxonomy" id="412755"/>
    <lineage>
        <taxon>unclassified sequences</taxon>
        <taxon>metagenomes</taxon>
        <taxon>ecological metagenomes</taxon>
    </lineage>
</organism>
<evidence type="ECO:0000313" key="1">
    <source>
        <dbReference type="EMBL" id="KKK51818.1"/>
    </source>
</evidence>
<proteinExistence type="predicted"/>
<sequence length="167" mass="18676">LELVVDRARLGLQPSSRDRGRSDAGLDVPRSARRCRIGRRDVLEYLGDLAIDWIRVSPGEQLVQNDAQRAGVEPVGQRGRQRDADMQYPLHKAEVALETVRNEIYTAATKFPPFNSAHEGAAVIKEEFDELWEAVKGKQLSKQDQYGEAVQVAAMAVRFMLDCGPDE</sequence>